<dbReference type="InterPro" id="IPR032821">
    <property type="entry name" value="PKS_assoc"/>
</dbReference>
<feature type="domain" description="Ketosynthase family 3 (KS3)" evidence="10">
    <location>
        <begin position="1"/>
        <end position="418"/>
    </location>
</feature>
<dbReference type="Pfam" id="PF16197">
    <property type="entry name" value="KAsynt_C_assoc"/>
    <property type="match status" value="1"/>
</dbReference>
<keyword evidence="2" id="KW-0596">Phosphopantetheine</keyword>
<evidence type="ECO:0000256" key="4">
    <source>
        <dbReference type="ARBA" id="ARBA00022679"/>
    </source>
</evidence>
<dbReference type="Gene3D" id="3.40.366.10">
    <property type="entry name" value="Malonyl-Coenzyme A Acyl Carrier Protein, domain 2"/>
    <property type="match status" value="1"/>
</dbReference>
<dbReference type="Pfam" id="PF00155">
    <property type="entry name" value="Aminotran_1_2"/>
    <property type="match status" value="1"/>
</dbReference>
<dbReference type="SMART" id="SM00825">
    <property type="entry name" value="PKS_KS"/>
    <property type="match status" value="1"/>
</dbReference>
<reference evidence="11 12" key="1">
    <citation type="submission" date="2018-06" db="EMBL/GenBank/DDBJ databases">
        <title>Streptacidiphilus pinicola sp. nov., isolated from pine grove soil.</title>
        <authorList>
            <person name="Roh S.G."/>
            <person name="Park S."/>
            <person name="Kim M.-K."/>
            <person name="Yun B.-R."/>
            <person name="Park J."/>
            <person name="Kim M.J."/>
            <person name="Kim Y.S."/>
            <person name="Kim S.B."/>
        </authorList>
    </citation>
    <scope>NUCLEOTIDE SEQUENCE [LARGE SCALE GENOMIC DNA]</scope>
    <source>
        <strain evidence="11 12">MMS16-CNU450</strain>
    </source>
</reference>
<evidence type="ECO:0000259" key="9">
    <source>
        <dbReference type="PROSITE" id="PS50075"/>
    </source>
</evidence>
<dbReference type="InterPro" id="IPR015424">
    <property type="entry name" value="PyrdxlP-dep_Trfase"/>
</dbReference>
<dbReference type="InterPro" id="IPR016035">
    <property type="entry name" value="Acyl_Trfase/lysoPLipase"/>
</dbReference>
<dbReference type="InterPro" id="IPR004839">
    <property type="entry name" value="Aminotransferase_I/II_large"/>
</dbReference>
<dbReference type="Gene3D" id="3.90.1150.10">
    <property type="entry name" value="Aspartate Aminotransferase, domain 1"/>
    <property type="match status" value="1"/>
</dbReference>
<dbReference type="InterPro" id="IPR015422">
    <property type="entry name" value="PyrdxlP-dep_Trfase_small"/>
</dbReference>
<dbReference type="InterPro" id="IPR016036">
    <property type="entry name" value="Malonyl_transacylase_ACP-bd"/>
</dbReference>
<dbReference type="Gene3D" id="3.40.47.10">
    <property type="match status" value="1"/>
</dbReference>
<dbReference type="Proteomes" id="UP000248889">
    <property type="component" value="Unassembled WGS sequence"/>
</dbReference>
<dbReference type="InterPro" id="IPR015421">
    <property type="entry name" value="PyrdxlP-dep_Trfase_major"/>
</dbReference>
<dbReference type="InterPro" id="IPR001917">
    <property type="entry name" value="Aminotrans_II_pyridoxalP_BS"/>
</dbReference>
<evidence type="ECO:0000256" key="3">
    <source>
        <dbReference type="ARBA" id="ARBA00022553"/>
    </source>
</evidence>
<dbReference type="SUPFAM" id="SSF55048">
    <property type="entry name" value="Probable ACP-binding domain of malonyl-CoA ACP transacylase"/>
    <property type="match status" value="1"/>
</dbReference>
<evidence type="ECO:0000256" key="1">
    <source>
        <dbReference type="ARBA" id="ARBA00001933"/>
    </source>
</evidence>
<dbReference type="GO" id="GO:0071770">
    <property type="term" value="P:DIM/DIP cell wall layer assembly"/>
    <property type="evidence" value="ECO:0007669"/>
    <property type="project" value="TreeGrafter"/>
</dbReference>
<keyword evidence="5" id="KW-0663">Pyridoxal phosphate</keyword>
<evidence type="ECO:0000256" key="2">
    <source>
        <dbReference type="ARBA" id="ARBA00022450"/>
    </source>
</evidence>
<dbReference type="PANTHER" id="PTHR43775:SF37">
    <property type="entry name" value="SI:DKEY-61P9.11"/>
    <property type="match status" value="1"/>
</dbReference>
<dbReference type="CDD" id="cd06454">
    <property type="entry name" value="KBL_like"/>
    <property type="match status" value="1"/>
</dbReference>
<keyword evidence="3" id="KW-0597">Phosphoprotein</keyword>
<evidence type="ECO:0000259" key="10">
    <source>
        <dbReference type="PROSITE" id="PS52004"/>
    </source>
</evidence>
<evidence type="ECO:0000256" key="5">
    <source>
        <dbReference type="ARBA" id="ARBA00022898"/>
    </source>
</evidence>
<gene>
    <name evidence="11" type="ORF">DN069_08845</name>
</gene>
<dbReference type="Gene3D" id="3.30.70.3290">
    <property type="match status" value="1"/>
</dbReference>
<dbReference type="Pfam" id="PF00698">
    <property type="entry name" value="Acyl_transf_1"/>
    <property type="match status" value="1"/>
</dbReference>
<comment type="caution">
    <text evidence="11">The sequence shown here is derived from an EMBL/GenBank/DDBJ whole genome shotgun (WGS) entry which is preliminary data.</text>
</comment>
<dbReference type="PROSITE" id="PS00606">
    <property type="entry name" value="KS3_1"/>
    <property type="match status" value="1"/>
</dbReference>
<dbReference type="GO" id="GO:0004312">
    <property type="term" value="F:fatty acid synthase activity"/>
    <property type="evidence" value="ECO:0007669"/>
    <property type="project" value="TreeGrafter"/>
</dbReference>
<dbReference type="GO" id="GO:0005737">
    <property type="term" value="C:cytoplasm"/>
    <property type="evidence" value="ECO:0007669"/>
    <property type="project" value="TreeGrafter"/>
</dbReference>
<keyword evidence="7" id="KW-0012">Acyltransferase</keyword>
<dbReference type="Gene3D" id="3.40.640.10">
    <property type="entry name" value="Type I PLP-dependent aspartate aminotransferase-like (Major domain)"/>
    <property type="match status" value="1"/>
</dbReference>
<dbReference type="InterPro" id="IPR014031">
    <property type="entry name" value="Ketoacyl_synth_C"/>
</dbReference>
<dbReference type="InterPro" id="IPR001227">
    <property type="entry name" value="Ac_transferase_dom_sf"/>
</dbReference>
<dbReference type="Pfam" id="PF02801">
    <property type="entry name" value="Ketoacyl-synt_C"/>
    <property type="match status" value="1"/>
</dbReference>
<dbReference type="InterPro" id="IPR036736">
    <property type="entry name" value="ACP-like_sf"/>
</dbReference>
<dbReference type="SMART" id="SM00827">
    <property type="entry name" value="PKS_AT"/>
    <property type="match status" value="1"/>
</dbReference>
<dbReference type="SUPFAM" id="SSF53901">
    <property type="entry name" value="Thiolase-like"/>
    <property type="match status" value="1"/>
</dbReference>
<proteinExistence type="predicted"/>
<dbReference type="InterPro" id="IPR018201">
    <property type="entry name" value="Ketoacyl_synth_AS"/>
</dbReference>
<dbReference type="SUPFAM" id="SSF52151">
    <property type="entry name" value="FabD/lysophospholipase-like"/>
    <property type="match status" value="1"/>
</dbReference>
<keyword evidence="8" id="KW-0175">Coiled coil</keyword>
<sequence length="1501" mass="158557">MSCRFPGARNLQEYWRLLLGGQRQFRSVPAERWDHAEYFDPTDKRGSKASYTDKIAVIDEVDQFDAAHFRMSPRRVQNMDPQHRLLLQVSREALQDAGWERRPFDRATTGVFFGLSSSEYAEYSPDVKQIQPFTVPGVLLNMAAATVSQYYDLGGPSFTVDAACSSSLVALYEAVTHLRAGHCREAVVGGAYLALAPNGLVGFAKVGALSQAGVCRPFDRRADGFVLGEGIGAVVLRPLDEALAAGDRVYAVVRGVGSSNDGVTDGPMTPRQEGQEVALRRAYADAECTMDSVGFIEAHGTATVVGDRTELDAIKAVRTADLMGRPDRGAYLSSVKSLIGHGLSAAGMASVIKAALVLHHGTVVPQPETEVDPAVGMAEAGLRIADAPVPWPAEDAPRRVGVNGFGFGGTNVHVVLQDAPDNPATTPAPDEPERPELFLLSAGTPALLADHIGAVLDELATQPHATARELAWTLAQRTPLPARLAVVASDLAELREKLTQAQQQLADGRLGVLGDAGFAGRTPLPAKKRQVAFLFPGQGSQRPGMLGDLVERFGALRGRAEALDAGLREQAGFSALDALYGPEAASDAGRARLTGTDVCQPALGLLGLSMARLLAECGVRADLTLGHSVGEFPAAAIAGAMTDEAALGLLATRGRRMRDAEAEVRGGMLAVRGDAERVEALLHGVDGAWPSCYNHPGQTVVSGTEAGLAETGRRCAAEGLPAVRLEVSNAFHSPLLAGAREGIESDLADAPIGAPGLTFVSSVSGAACAAPERLRVLWAEHALAPVRFADAARAAHDADARIFVQLAGGRGLLSTVRQNLREEEGLHYVALTGEKPDDARTFLAGLGQLAVLGLPVGLTPLFEGTPRLLSLPPSPLRTRRYWVDAQKPRDTSAFLAPRPVPAATAGTAEATAPAEPPAIAARAVLPQPPVKEHPVNEVVSLLREQLATLRSLGVAELAEFAPAPTTVVTAEAVVRTPAALPPAARPAPTATAGAAERLAVRGTVVGHISRISAFPADQLHDDHLVVQELGFDSLMLTELMASVRNTWPHLAEQLAGGVIATRPTIREIVDAVAGLLGVPAAAAAPQATAPAVPDEPADAVAQERRIEDFPEALALAAQIDEPGTRNPYFLLHEGTATDTSRIEGRELVCFSSYNYLGLSGHPAIKQAVGEALDTYGSSVSASRFLSGDRPVHRELEAELSTLLGTEDAIVMVSGHATNVSVIGHLLGAEDLVVHDELAHDSILQGCKLSGARRLPFPHNDMTALDELLTRARPRYRRCLIVVEGVYSMDGDLVDLPRLIEVKEKHGAIVLVDEAHSIGTIGKNGGGVGDHFGVDRSRIDLWAGTLSKSLSSCGGYVGGSADVVRYLKYSVPGFVYSVGMTPPNTAAALAAIRAMRDEPERLERLRGNAELFLAEARKAGLDTGPSSDSPVVPCIVGDSAMTLKLAEVLFDRGISVNPIMYPAVPEAEARLRFFITSEHTEKQIRASVATVAEELRLLRAGA</sequence>
<evidence type="ECO:0000256" key="8">
    <source>
        <dbReference type="SAM" id="Coils"/>
    </source>
</evidence>
<dbReference type="GO" id="GO:0004315">
    <property type="term" value="F:3-oxoacyl-[acyl-carrier-protein] synthase activity"/>
    <property type="evidence" value="ECO:0007669"/>
    <property type="project" value="InterPro"/>
</dbReference>
<dbReference type="InterPro" id="IPR009081">
    <property type="entry name" value="PP-bd_ACP"/>
</dbReference>
<dbReference type="CDD" id="cd00833">
    <property type="entry name" value="PKS"/>
    <property type="match status" value="1"/>
</dbReference>
<dbReference type="InterPro" id="IPR050091">
    <property type="entry name" value="PKS_NRPS_Biosynth_Enz"/>
</dbReference>
<dbReference type="GO" id="GO:0006633">
    <property type="term" value="P:fatty acid biosynthetic process"/>
    <property type="evidence" value="ECO:0007669"/>
    <property type="project" value="InterPro"/>
</dbReference>
<organism evidence="11 12">
    <name type="scientific">Streptacidiphilus pinicola</name>
    <dbReference type="NCBI Taxonomy" id="2219663"/>
    <lineage>
        <taxon>Bacteria</taxon>
        <taxon>Bacillati</taxon>
        <taxon>Actinomycetota</taxon>
        <taxon>Actinomycetes</taxon>
        <taxon>Kitasatosporales</taxon>
        <taxon>Streptomycetaceae</taxon>
        <taxon>Streptacidiphilus</taxon>
    </lineage>
</organism>
<feature type="coiled-coil region" evidence="8">
    <location>
        <begin position="484"/>
        <end position="511"/>
    </location>
</feature>
<evidence type="ECO:0000313" key="12">
    <source>
        <dbReference type="Proteomes" id="UP000248889"/>
    </source>
</evidence>
<evidence type="ECO:0000256" key="7">
    <source>
        <dbReference type="ARBA" id="ARBA00023315"/>
    </source>
</evidence>
<dbReference type="GO" id="GO:0005886">
    <property type="term" value="C:plasma membrane"/>
    <property type="evidence" value="ECO:0007669"/>
    <property type="project" value="TreeGrafter"/>
</dbReference>
<keyword evidence="6" id="KW-0045">Antibiotic biosynthesis</keyword>
<evidence type="ECO:0000256" key="6">
    <source>
        <dbReference type="ARBA" id="ARBA00023194"/>
    </source>
</evidence>
<dbReference type="SUPFAM" id="SSF47336">
    <property type="entry name" value="ACP-like"/>
    <property type="match status" value="1"/>
</dbReference>
<dbReference type="InterPro" id="IPR014030">
    <property type="entry name" value="Ketoacyl_synth_N"/>
</dbReference>
<name>A0A2X0ILL0_9ACTN</name>
<dbReference type="PROSITE" id="PS50075">
    <property type="entry name" value="CARRIER"/>
    <property type="match status" value="1"/>
</dbReference>
<dbReference type="InterPro" id="IPR020841">
    <property type="entry name" value="PKS_Beta-ketoAc_synthase_dom"/>
</dbReference>
<keyword evidence="12" id="KW-1185">Reference proteome</keyword>
<dbReference type="Gene3D" id="1.10.1200.10">
    <property type="entry name" value="ACP-like"/>
    <property type="match status" value="1"/>
</dbReference>
<accession>A0A2X0ILL0</accession>
<dbReference type="InterPro" id="IPR016039">
    <property type="entry name" value="Thiolase-like"/>
</dbReference>
<dbReference type="PANTHER" id="PTHR43775">
    <property type="entry name" value="FATTY ACID SYNTHASE"/>
    <property type="match status" value="1"/>
</dbReference>
<dbReference type="GO" id="GO:0017000">
    <property type="term" value="P:antibiotic biosynthetic process"/>
    <property type="evidence" value="ECO:0007669"/>
    <property type="project" value="UniProtKB-KW"/>
</dbReference>
<dbReference type="OrthoDB" id="9778690at2"/>
<dbReference type="EMBL" id="QKYN01000035">
    <property type="protein sequence ID" value="RAG86002.1"/>
    <property type="molecule type" value="Genomic_DNA"/>
</dbReference>
<protein>
    <submittedName>
        <fullName evidence="11">Type-I PKS</fullName>
    </submittedName>
</protein>
<dbReference type="InterPro" id="IPR014043">
    <property type="entry name" value="Acyl_transferase_dom"/>
</dbReference>
<comment type="cofactor">
    <cofactor evidence="1">
        <name>pyridoxal 5'-phosphate</name>
        <dbReference type="ChEBI" id="CHEBI:597326"/>
    </cofactor>
</comment>
<dbReference type="Pfam" id="PF00109">
    <property type="entry name" value="ketoacyl-synt"/>
    <property type="match status" value="1"/>
</dbReference>
<feature type="domain" description="Carrier" evidence="9">
    <location>
        <begin position="995"/>
        <end position="1076"/>
    </location>
</feature>
<keyword evidence="4" id="KW-0808">Transferase</keyword>
<dbReference type="PROSITE" id="PS00599">
    <property type="entry name" value="AA_TRANSFER_CLASS_2"/>
    <property type="match status" value="1"/>
</dbReference>
<dbReference type="PROSITE" id="PS52004">
    <property type="entry name" value="KS3_2"/>
    <property type="match status" value="1"/>
</dbReference>
<dbReference type="GO" id="GO:0030170">
    <property type="term" value="F:pyridoxal phosphate binding"/>
    <property type="evidence" value="ECO:0007669"/>
    <property type="project" value="InterPro"/>
</dbReference>
<evidence type="ECO:0000313" key="11">
    <source>
        <dbReference type="EMBL" id="RAG86002.1"/>
    </source>
</evidence>
<dbReference type="SUPFAM" id="SSF53383">
    <property type="entry name" value="PLP-dependent transferases"/>
    <property type="match status" value="1"/>
</dbReference>